<reference evidence="2 3" key="1">
    <citation type="journal article" date="2018" name="PLoS Genet.">
        <title>Population sequencing reveals clonal diversity and ancestral inbreeding in the grapevine cultivar Chardonnay.</title>
        <authorList>
            <person name="Roach M.J."/>
            <person name="Johnson D.L."/>
            <person name="Bohlmann J."/>
            <person name="van Vuuren H.J."/>
            <person name="Jones S.J."/>
            <person name="Pretorius I.S."/>
            <person name="Schmidt S.A."/>
            <person name="Borneman A.R."/>
        </authorList>
    </citation>
    <scope>NUCLEOTIDE SEQUENCE [LARGE SCALE GENOMIC DNA]</scope>
    <source>
        <strain evidence="3">cv. Chardonnay</strain>
        <tissue evidence="2">Leaf</tissue>
    </source>
</reference>
<feature type="compositionally biased region" description="Basic and acidic residues" evidence="1">
    <location>
        <begin position="310"/>
        <end position="336"/>
    </location>
</feature>
<name>A0A438IWX8_VITVI</name>
<gene>
    <name evidence="2" type="ORF">CK203_036156</name>
</gene>
<dbReference type="PANTHER" id="PTHR33223:SF11">
    <property type="entry name" value="ELEMENT PROTEIN, PUTATIVE-RELATED"/>
    <property type="match status" value="1"/>
</dbReference>
<dbReference type="AlphaFoldDB" id="A0A438IWX8"/>
<dbReference type="PANTHER" id="PTHR33223">
    <property type="entry name" value="CCHC-TYPE DOMAIN-CONTAINING PROTEIN"/>
    <property type="match status" value="1"/>
</dbReference>
<organism evidence="2 3">
    <name type="scientific">Vitis vinifera</name>
    <name type="common">Grape</name>
    <dbReference type="NCBI Taxonomy" id="29760"/>
    <lineage>
        <taxon>Eukaryota</taxon>
        <taxon>Viridiplantae</taxon>
        <taxon>Streptophyta</taxon>
        <taxon>Embryophyta</taxon>
        <taxon>Tracheophyta</taxon>
        <taxon>Spermatophyta</taxon>
        <taxon>Magnoliopsida</taxon>
        <taxon>eudicotyledons</taxon>
        <taxon>Gunneridae</taxon>
        <taxon>Pentapetalae</taxon>
        <taxon>rosids</taxon>
        <taxon>Vitales</taxon>
        <taxon>Vitaceae</taxon>
        <taxon>Viteae</taxon>
        <taxon>Vitis</taxon>
    </lineage>
</organism>
<protein>
    <recommendedName>
        <fullName evidence="4">Retrotransposon gag domain-containing protein</fullName>
    </recommendedName>
</protein>
<sequence length="348" mass="40563">MNFTPCVKFRKPCENPPIQTTFEDVFSEDEWLGFSFLGLKEASEGRLVKIETPHETKLELCVNVMEATPEDQHNQHAQEENFNAYRSMRDRMHPPRMSAPSCRVPPIEQLVIQPHIVPLLPTFHEMESENPYAHIKEFEEVCNTFQEGGASIDLMRLKLFPFTFKDKAKIWLNSLRPRTKENEKFYECWERYMEAFNACLHHGFDTWLLNQEEAMDFLSYVAEVSRGWDESNAREVGRMNSQPNAPNVKAGMYTLNKDIDRKAKVAAMARRLEELEMKKIREGIHEVEAQEGESSQVREVKAVITLWSDKEVDLPTSKPEHELESEVEKEKREEIKGKRKWNSGEGEP</sequence>
<accession>A0A438IWX8</accession>
<dbReference type="Proteomes" id="UP000288805">
    <property type="component" value="Unassembled WGS sequence"/>
</dbReference>
<evidence type="ECO:0000313" key="3">
    <source>
        <dbReference type="Proteomes" id="UP000288805"/>
    </source>
</evidence>
<comment type="caution">
    <text evidence="2">The sequence shown here is derived from an EMBL/GenBank/DDBJ whole genome shotgun (WGS) entry which is preliminary data.</text>
</comment>
<dbReference type="EMBL" id="QGNW01000077">
    <property type="protein sequence ID" value="RVX01228.1"/>
    <property type="molecule type" value="Genomic_DNA"/>
</dbReference>
<proteinExistence type="predicted"/>
<feature type="region of interest" description="Disordered" evidence="1">
    <location>
        <begin position="310"/>
        <end position="348"/>
    </location>
</feature>
<evidence type="ECO:0008006" key="4">
    <source>
        <dbReference type="Google" id="ProtNLM"/>
    </source>
</evidence>
<evidence type="ECO:0000256" key="1">
    <source>
        <dbReference type="SAM" id="MobiDB-lite"/>
    </source>
</evidence>
<evidence type="ECO:0000313" key="2">
    <source>
        <dbReference type="EMBL" id="RVX01228.1"/>
    </source>
</evidence>